<protein>
    <submittedName>
        <fullName evidence="1">Uncharacterized protein</fullName>
    </submittedName>
</protein>
<proteinExistence type="predicted"/>
<evidence type="ECO:0000313" key="1">
    <source>
        <dbReference type="EMBL" id="QJA70330.1"/>
    </source>
</evidence>
<accession>A0A6M3JKI2</accession>
<organism evidence="1">
    <name type="scientific">viral metagenome</name>
    <dbReference type="NCBI Taxonomy" id="1070528"/>
    <lineage>
        <taxon>unclassified sequences</taxon>
        <taxon>metagenomes</taxon>
        <taxon>organismal metagenomes</taxon>
    </lineage>
</organism>
<name>A0A6M3JKI2_9ZZZZ</name>
<reference evidence="1" key="1">
    <citation type="submission" date="2020-03" db="EMBL/GenBank/DDBJ databases">
        <title>The deep terrestrial virosphere.</title>
        <authorList>
            <person name="Holmfeldt K."/>
            <person name="Nilsson E."/>
            <person name="Simone D."/>
            <person name="Lopez-Fernandez M."/>
            <person name="Wu X."/>
            <person name="de Brujin I."/>
            <person name="Lundin D."/>
            <person name="Andersson A."/>
            <person name="Bertilsson S."/>
            <person name="Dopson M."/>
        </authorList>
    </citation>
    <scope>NUCLEOTIDE SEQUENCE</scope>
    <source>
        <strain evidence="1">MM415A03784</strain>
    </source>
</reference>
<sequence length="103" mass="12433">MCCKPHYAKGYCRNHYQQYRVRSLDIFERKQQWANRIRDGLPTVDRDYWYSDQKYFDDALLGNFEAVYDAKTDQWRLLSETADTDAPIHGHLRDVERLLNEEV</sequence>
<dbReference type="AlphaFoldDB" id="A0A6M3JKI2"/>
<gene>
    <name evidence="1" type="ORF">MM415A03784_0003</name>
</gene>
<dbReference type="EMBL" id="MT141784">
    <property type="protein sequence ID" value="QJA70330.1"/>
    <property type="molecule type" value="Genomic_DNA"/>
</dbReference>